<dbReference type="Proteomes" id="UP000789901">
    <property type="component" value="Unassembled WGS sequence"/>
</dbReference>
<proteinExistence type="predicted"/>
<sequence>MADPNPYYDNFDTVVVNSGKSKSQKYNNREYASIAKYIKWLQAKHNIQIKYTKDVKIYSDLEINLTTKIDSQYILQNQLVEDFAHVLSCEKNEKTIEKVINKFWQKYYNKKKIQCKDSDTKELCTTVKKINIEEKLPFGVITEEILVLSNNRKESVKQTIAVLYRVITEI</sequence>
<comment type="caution">
    <text evidence="1">The sequence shown here is derived from an EMBL/GenBank/DDBJ whole genome shotgun (WGS) entry which is preliminary data.</text>
</comment>
<name>A0ABN7X2L6_GIGMA</name>
<organism evidence="1 2">
    <name type="scientific">Gigaspora margarita</name>
    <dbReference type="NCBI Taxonomy" id="4874"/>
    <lineage>
        <taxon>Eukaryota</taxon>
        <taxon>Fungi</taxon>
        <taxon>Fungi incertae sedis</taxon>
        <taxon>Mucoromycota</taxon>
        <taxon>Glomeromycotina</taxon>
        <taxon>Glomeromycetes</taxon>
        <taxon>Diversisporales</taxon>
        <taxon>Gigasporaceae</taxon>
        <taxon>Gigaspora</taxon>
    </lineage>
</organism>
<feature type="non-terminal residue" evidence="1">
    <location>
        <position position="1"/>
    </location>
</feature>
<gene>
    <name evidence="1" type="ORF">GMARGA_LOCUS38158</name>
</gene>
<accession>A0ABN7X2L6</accession>
<reference evidence="1 2" key="1">
    <citation type="submission" date="2021-06" db="EMBL/GenBank/DDBJ databases">
        <authorList>
            <person name="Kallberg Y."/>
            <person name="Tangrot J."/>
            <person name="Rosling A."/>
        </authorList>
    </citation>
    <scope>NUCLEOTIDE SEQUENCE [LARGE SCALE GENOMIC DNA]</scope>
    <source>
        <strain evidence="1 2">120-4 pot B 10/14</strain>
    </source>
</reference>
<evidence type="ECO:0000313" key="2">
    <source>
        <dbReference type="Proteomes" id="UP000789901"/>
    </source>
</evidence>
<keyword evidence="2" id="KW-1185">Reference proteome</keyword>
<dbReference type="EMBL" id="CAJVQB010083500">
    <property type="protein sequence ID" value="CAG8846432.1"/>
    <property type="molecule type" value="Genomic_DNA"/>
</dbReference>
<protein>
    <submittedName>
        <fullName evidence="1">24244_t:CDS:1</fullName>
    </submittedName>
</protein>
<evidence type="ECO:0000313" key="1">
    <source>
        <dbReference type="EMBL" id="CAG8846432.1"/>
    </source>
</evidence>